<sequence length="61" mass="7371">MVRKLFFKLSNNPLDGTAIVLNFNYLDNKDKFVRNGRKRIETVFKSEDLERLLFIYPHFFT</sequence>
<evidence type="ECO:0000313" key="1">
    <source>
        <dbReference type="EMBL" id="CRK98514.1"/>
    </source>
</evidence>
<proteinExistence type="predicted"/>
<name>A0A1J1IFI1_9DIPT</name>
<dbReference type="AlphaFoldDB" id="A0A1J1IFI1"/>
<evidence type="ECO:0000313" key="2">
    <source>
        <dbReference type="Proteomes" id="UP000183832"/>
    </source>
</evidence>
<gene>
    <name evidence="1" type="ORF">CLUMA_CG011870</name>
</gene>
<dbReference type="Proteomes" id="UP000183832">
    <property type="component" value="Unassembled WGS sequence"/>
</dbReference>
<reference evidence="1 2" key="1">
    <citation type="submission" date="2015-04" db="EMBL/GenBank/DDBJ databases">
        <authorList>
            <person name="Syromyatnikov M.Y."/>
            <person name="Popov V.N."/>
        </authorList>
    </citation>
    <scope>NUCLEOTIDE SEQUENCE [LARGE SCALE GENOMIC DNA]</scope>
</reference>
<protein>
    <submittedName>
        <fullName evidence="1">CLUMA_CG011870, isoform A</fullName>
    </submittedName>
</protein>
<organism evidence="1 2">
    <name type="scientific">Clunio marinus</name>
    <dbReference type="NCBI Taxonomy" id="568069"/>
    <lineage>
        <taxon>Eukaryota</taxon>
        <taxon>Metazoa</taxon>
        <taxon>Ecdysozoa</taxon>
        <taxon>Arthropoda</taxon>
        <taxon>Hexapoda</taxon>
        <taxon>Insecta</taxon>
        <taxon>Pterygota</taxon>
        <taxon>Neoptera</taxon>
        <taxon>Endopterygota</taxon>
        <taxon>Diptera</taxon>
        <taxon>Nematocera</taxon>
        <taxon>Chironomoidea</taxon>
        <taxon>Chironomidae</taxon>
        <taxon>Clunio</taxon>
    </lineage>
</organism>
<dbReference type="EMBL" id="CVRI01000047">
    <property type="protein sequence ID" value="CRK98514.1"/>
    <property type="molecule type" value="Genomic_DNA"/>
</dbReference>
<keyword evidence="2" id="KW-1185">Reference proteome</keyword>
<accession>A0A1J1IFI1</accession>